<dbReference type="PANTHER" id="PTHR15020">
    <property type="entry name" value="FLAVIN REDUCTASE-RELATED"/>
    <property type="match status" value="1"/>
</dbReference>
<dbReference type="PANTHER" id="PTHR15020:SF50">
    <property type="entry name" value="UPF0659 PROTEIN YMR090W"/>
    <property type="match status" value="1"/>
</dbReference>
<reference evidence="2" key="1">
    <citation type="submission" date="2014-02" db="EMBL/GenBank/DDBJ databases">
        <authorList>
            <person name="Genoscope - CEA"/>
        </authorList>
    </citation>
    <scope>NUCLEOTIDE SEQUENCE</scope>
    <source>
        <strain evidence="2">LS3</strain>
    </source>
</reference>
<protein>
    <submittedName>
        <fullName evidence="2">ARAD1D11660p</fullName>
    </submittedName>
</protein>
<organism evidence="2">
    <name type="scientific">Blastobotrys adeninivorans</name>
    <name type="common">Yeast</name>
    <name type="synonym">Arxula adeninivorans</name>
    <dbReference type="NCBI Taxonomy" id="409370"/>
    <lineage>
        <taxon>Eukaryota</taxon>
        <taxon>Fungi</taxon>
        <taxon>Dikarya</taxon>
        <taxon>Ascomycota</taxon>
        <taxon>Saccharomycotina</taxon>
        <taxon>Dipodascomycetes</taxon>
        <taxon>Dipodascales</taxon>
        <taxon>Trichomonascaceae</taxon>
        <taxon>Blastobotrys</taxon>
    </lineage>
</organism>
<gene>
    <name evidence="2" type="ORF">GNLVRS02_ARAD1D11660g</name>
</gene>
<dbReference type="Gene3D" id="3.40.50.720">
    <property type="entry name" value="NAD(P)-binding Rossmann-like Domain"/>
    <property type="match status" value="1"/>
</dbReference>
<evidence type="ECO:0000259" key="1">
    <source>
        <dbReference type="Pfam" id="PF13460"/>
    </source>
</evidence>
<feature type="domain" description="NAD(P)-binding" evidence="1">
    <location>
        <begin position="7"/>
        <end position="206"/>
    </location>
</feature>
<dbReference type="SUPFAM" id="SSF51735">
    <property type="entry name" value="NAD(P)-binding Rossmann-fold domains"/>
    <property type="match status" value="1"/>
</dbReference>
<evidence type="ECO:0000313" key="2">
    <source>
        <dbReference type="EMBL" id="CDP37446.1"/>
    </source>
</evidence>
<dbReference type="AlphaFoldDB" id="A0A060TE04"/>
<dbReference type="EMBL" id="HG937694">
    <property type="protein sequence ID" value="CDP37446.1"/>
    <property type="molecule type" value="Genomic_DNA"/>
</dbReference>
<proteinExistence type="predicted"/>
<dbReference type="PhylomeDB" id="A0A060TE04"/>
<accession>A0A060TE04</accession>
<dbReference type="InterPro" id="IPR016040">
    <property type="entry name" value="NAD(P)-bd_dom"/>
</dbReference>
<name>A0A060TE04_BLAAD</name>
<reference evidence="2" key="2">
    <citation type="submission" date="2014-06" db="EMBL/GenBank/DDBJ databases">
        <title>The complete genome of Blastobotrys (Arxula) adeninivorans LS3 - a yeast of biotechnological interest.</title>
        <authorList>
            <person name="Kunze G."/>
            <person name="Gaillardin C."/>
            <person name="Czernicka M."/>
            <person name="Durrens P."/>
            <person name="Martin T."/>
            <person name="Boer E."/>
            <person name="Gabaldon T."/>
            <person name="Cruz J."/>
            <person name="Talla E."/>
            <person name="Marck C."/>
            <person name="Goffeau A."/>
            <person name="Barbe V."/>
            <person name="Baret P."/>
            <person name="Baronian K."/>
            <person name="Beier S."/>
            <person name="Bleykasten C."/>
            <person name="Bode R."/>
            <person name="Casaregola S."/>
            <person name="Despons L."/>
            <person name="Fairhead C."/>
            <person name="Giersberg M."/>
            <person name="Gierski P."/>
            <person name="Hahnel U."/>
            <person name="Hartmann A."/>
            <person name="Jankowska D."/>
            <person name="Jubin C."/>
            <person name="Jung P."/>
            <person name="Lafontaine I."/>
            <person name="Leh-Louis V."/>
            <person name="Lemaire M."/>
            <person name="Marcet-Houben M."/>
            <person name="Mascher M."/>
            <person name="Morel G."/>
            <person name="Richard G.-F."/>
            <person name="Riechen J."/>
            <person name="Sacerdot C."/>
            <person name="Sarkar A."/>
            <person name="Savel G."/>
            <person name="Schacherer J."/>
            <person name="Sherman D."/>
            <person name="Straub M.-L."/>
            <person name="Stein N."/>
            <person name="Thierry A."/>
            <person name="Trautwein-Schult A."/>
            <person name="Westhof E."/>
            <person name="Worch S."/>
            <person name="Dujon B."/>
            <person name="Souciet J.-L."/>
            <person name="Wincker P."/>
            <person name="Scholz U."/>
            <person name="Neuveglise N."/>
        </authorList>
    </citation>
    <scope>NUCLEOTIDE SEQUENCE</scope>
    <source>
        <strain evidence="2">LS3</strain>
    </source>
</reference>
<dbReference type="Pfam" id="PF13460">
    <property type="entry name" value="NAD_binding_10"/>
    <property type="match status" value="1"/>
</dbReference>
<dbReference type="InterPro" id="IPR036291">
    <property type="entry name" value="NAD(P)-bd_dom_sf"/>
</dbReference>
<sequence>MKIIVFGATGGVCLNAVKLLVNEHKVVVAVRSKDKFTKLFGADVPESLEITEGDALDPDFVRATVQGSDIVLTGVGMALEGLGLTGVTFSGQGICENSMSILVDAVGKLAQQDRPKRLIVVSSTGLDDKRDYPLLLVPLYKLVLHTPHEDKRKMEHIMEIQTVFPEVISVRGAVYTDGDLTGKYRVGEDVTGYTISRADVGHFVATECVGSDKWVNKKPRVAY</sequence>